<organism evidence="5 6">
    <name type="scientific">Forsythia ovata</name>
    <dbReference type="NCBI Taxonomy" id="205694"/>
    <lineage>
        <taxon>Eukaryota</taxon>
        <taxon>Viridiplantae</taxon>
        <taxon>Streptophyta</taxon>
        <taxon>Embryophyta</taxon>
        <taxon>Tracheophyta</taxon>
        <taxon>Spermatophyta</taxon>
        <taxon>Magnoliopsida</taxon>
        <taxon>eudicotyledons</taxon>
        <taxon>Gunneridae</taxon>
        <taxon>Pentapetalae</taxon>
        <taxon>asterids</taxon>
        <taxon>lamiids</taxon>
        <taxon>Lamiales</taxon>
        <taxon>Oleaceae</taxon>
        <taxon>Forsythieae</taxon>
        <taxon>Forsythia</taxon>
    </lineage>
</organism>
<reference evidence="6" key="1">
    <citation type="submission" date="2024-07" db="EMBL/GenBank/DDBJ databases">
        <title>Two chromosome-level genome assemblies of Korean endemic species Abeliophyllum distichum and Forsythia ovata (Oleaceae).</title>
        <authorList>
            <person name="Jang H."/>
        </authorList>
    </citation>
    <scope>NUCLEOTIDE SEQUENCE [LARGE SCALE GENOMIC DNA]</scope>
</reference>
<protein>
    <submittedName>
        <fullName evidence="5">Xyloglucan endotransglucosylase/hydrolase protein 30</fullName>
    </submittedName>
</protein>
<dbReference type="PANTHER" id="PTHR31062">
    <property type="entry name" value="XYLOGLUCAN ENDOTRANSGLUCOSYLASE/HYDROLASE PROTEIN 8-RELATED"/>
    <property type="match status" value="1"/>
</dbReference>
<dbReference type="InterPro" id="IPR013320">
    <property type="entry name" value="ConA-like_dom_sf"/>
</dbReference>
<accession>A0ABD1W7E0</accession>
<name>A0ABD1W7E0_9LAMI</name>
<proteinExistence type="predicted"/>
<dbReference type="InterPro" id="IPR000757">
    <property type="entry name" value="Beta-glucanase-like"/>
</dbReference>
<evidence type="ECO:0000256" key="1">
    <source>
        <dbReference type="ARBA" id="ARBA00022801"/>
    </source>
</evidence>
<dbReference type="Proteomes" id="UP001604277">
    <property type="component" value="Unassembled WGS sequence"/>
</dbReference>
<keyword evidence="1" id="KW-0378">Hydrolase</keyword>
<evidence type="ECO:0000256" key="2">
    <source>
        <dbReference type="ARBA" id="ARBA00023295"/>
    </source>
</evidence>
<feature type="domain" description="GH16" evidence="4">
    <location>
        <begin position="1"/>
        <end position="110"/>
    </location>
</feature>
<dbReference type="EMBL" id="JBFOLJ010000004">
    <property type="protein sequence ID" value="KAL2545482.1"/>
    <property type="molecule type" value="Genomic_DNA"/>
</dbReference>
<feature type="region of interest" description="Disordered" evidence="3">
    <location>
        <begin position="177"/>
        <end position="209"/>
    </location>
</feature>
<dbReference type="InterPro" id="IPR044791">
    <property type="entry name" value="Beta-glucanase/XTH"/>
</dbReference>
<gene>
    <name evidence="5" type="ORF">Fot_14715</name>
</gene>
<keyword evidence="6" id="KW-1185">Reference proteome</keyword>
<comment type="caution">
    <text evidence="5">The sequence shown here is derived from an EMBL/GenBank/DDBJ whole genome shotgun (WGS) entry which is preliminary data.</text>
</comment>
<evidence type="ECO:0000313" key="6">
    <source>
        <dbReference type="Proteomes" id="UP001604277"/>
    </source>
</evidence>
<keyword evidence="2" id="KW-0326">Glycosidase</keyword>
<feature type="compositionally biased region" description="Basic residues" evidence="3">
    <location>
        <begin position="182"/>
        <end position="198"/>
    </location>
</feature>
<dbReference type="Pfam" id="PF00722">
    <property type="entry name" value="Glyco_hydro_16"/>
    <property type="match status" value="1"/>
</dbReference>
<dbReference type="Gene3D" id="2.60.120.200">
    <property type="match status" value="1"/>
</dbReference>
<evidence type="ECO:0000256" key="3">
    <source>
        <dbReference type="SAM" id="MobiDB-lite"/>
    </source>
</evidence>
<evidence type="ECO:0000259" key="4">
    <source>
        <dbReference type="PROSITE" id="PS51762"/>
    </source>
</evidence>
<evidence type="ECO:0000313" key="5">
    <source>
        <dbReference type="EMBL" id="KAL2545482.1"/>
    </source>
</evidence>
<sequence>MGNVKGKPWRFQTNMYGNGSTSRGREERYRLWFDPSKDSHRYSILWTPKNTIFYVDEVPIREIVRNAAMGGDYPSKPMSLYATIWDASTWATNGGKEKVDYKYEPFVSEFKDLVLEGCIVDPIEQISSTNCTDRIATLLAKEYSTITPEGYPVPPPECVVVPSEREMFQNSGRLREKMKFGGSHRRHRSGRRSRRPRKVAATGGQEAAM</sequence>
<dbReference type="GO" id="GO:0016798">
    <property type="term" value="F:hydrolase activity, acting on glycosyl bonds"/>
    <property type="evidence" value="ECO:0007669"/>
    <property type="project" value="UniProtKB-KW"/>
</dbReference>
<dbReference type="PROSITE" id="PS51762">
    <property type="entry name" value="GH16_2"/>
    <property type="match status" value="1"/>
</dbReference>
<dbReference type="SUPFAM" id="SSF49899">
    <property type="entry name" value="Concanavalin A-like lectins/glucanases"/>
    <property type="match status" value="1"/>
</dbReference>
<dbReference type="AlphaFoldDB" id="A0ABD1W7E0"/>